<organism evidence="2 3">
    <name type="scientific">Shewanella nanhaiensis</name>
    <dbReference type="NCBI Taxonomy" id="2864872"/>
    <lineage>
        <taxon>Bacteria</taxon>
        <taxon>Pseudomonadati</taxon>
        <taxon>Pseudomonadota</taxon>
        <taxon>Gammaproteobacteria</taxon>
        <taxon>Alteromonadales</taxon>
        <taxon>Shewanellaceae</taxon>
        <taxon>Shewanella</taxon>
    </lineage>
</organism>
<dbReference type="RefSeq" id="WP_220110892.1">
    <property type="nucleotide sequence ID" value="NZ_JAHZST010000014.1"/>
</dbReference>
<comment type="caution">
    <text evidence="2">The sequence shown here is derived from an EMBL/GenBank/DDBJ whole genome shotgun (WGS) entry which is preliminary data.</text>
</comment>
<gene>
    <name evidence="2" type="ORF">K0625_17620</name>
</gene>
<feature type="domain" description="RES" evidence="1">
    <location>
        <begin position="16"/>
        <end position="141"/>
    </location>
</feature>
<evidence type="ECO:0000313" key="3">
    <source>
        <dbReference type="Proteomes" id="UP001195963"/>
    </source>
</evidence>
<proteinExistence type="predicted"/>
<dbReference type="Proteomes" id="UP001195963">
    <property type="component" value="Unassembled WGS sequence"/>
</dbReference>
<dbReference type="Pfam" id="PF08808">
    <property type="entry name" value="RES"/>
    <property type="match status" value="1"/>
</dbReference>
<reference evidence="2 3" key="1">
    <citation type="submission" date="2021-07" db="EMBL/GenBank/DDBJ databases">
        <title>Shewanella sp. nov, isolated from SCS.</title>
        <authorList>
            <person name="Cao W.R."/>
        </authorList>
    </citation>
    <scope>NUCLEOTIDE SEQUENCE [LARGE SCALE GENOMIC DNA]</scope>
    <source>
        <strain evidence="2 3">NR704-98</strain>
    </source>
</reference>
<name>A0ABS7E8X1_9GAMM</name>
<accession>A0ABS7E8X1</accession>
<evidence type="ECO:0000259" key="1">
    <source>
        <dbReference type="SMART" id="SM00953"/>
    </source>
</evidence>
<dbReference type="InterPro" id="IPR014914">
    <property type="entry name" value="RES_dom"/>
</dbReference>
<evidence type="ECO:0000313" key="2">
    <source>
        <dbReference type="EMBL" id="MBW8185472.1"/>
    </source>
</evidence>
<dbReference type="SMART" id="SM00953">
    <property type="entry name" value="RES"/>
    <property type="match status" value="1"/>
</dbReference>
<protein>
    <submittedName>
        <fullName evidence="2">RES family NAD+ phosphorylase</fullName>
    </submittedName>
</protein>
<keyword evidence="3" id="KW-1185">Reference proteome</keyword>
<sequence length="156" mass="17620">MITGYRIVKKKWASNAFDGEGARLYGGRWNSRGQSCVYLAGSESLAILEVLVHLENAQQINQYALFSVTLKEEDILLLETQALPKNWQEDPAPSETAELGDEWLCSQSSLALCVPSSIVARESNYLLNINHPHFQQLLDKMVELEFSMDSRLLSRM</sequence>
<dbReference type="EMBL" id="JAHZST010000014">
    <property type="protein sequence ID" value="MBW8185472.1"/>
    <property type="molecule type" value="Genomic_DNA"/>
</dbReference>